<gene>
    <name evidence="3" type="ORF">FGF04_33215</name>
</gene>
<protein>
    <submittedName>
        <fullName evidence="3">Uncharacterized protein</fullName>
    </submittedName>
</protein>
<feature type="transmembrane region" description="Helical" evidence="2">
    <location>
        <begin position="83"/>
        <end position="102"/>
    </location>
</feature>
<name>A0A5B0A631_9ACTN</name>
<evidence type="ECO:0000256" key="1">
    <source>
        <dbReference type="SAM" id="MobiDB-lite"/>
    </source>
</evidence>
<keyword evidence="2" id="KW-0472">Membrane</keyword>
<keyword evidence="2" id="KW-1133">Transmembrane helix</keyword>
<evidence type="ECO:0000313" key="4">
    <source>
        <dbReference type="Proteomes" id="UP000324965"/>
    </source>
</evidence>
<keyword evidence="2" id="KW-0812">Transmembrane</keyword>
<dbReference type="EMBL" id="VDFC01000066">
    <property type="protein sequence ID" value="KAA0924105.1"/>
    <property type="molecule type" value="Genomic_DNA"/>
</dbReference>
<dbReference type="Proteomes" id="UP000324965">
    <property type="component" value="Unassembled WGS sequence"/>
</dbReference>
<comment type="caution">
    <text evidence="3">The sequence shown here is derived from an EMBL/GenBank/DDBJ whole genome shotgun (WGS) entry which is preliminary data.</text>
</comment>
<sequence length="122" mass="11939">MTEGAKAPAKETQKAATQAVRSAGDAAGAAGRGSKEALVNLGGVASQKAKETAGAVQGTVTTAAQQTAAKAGLVWTLLKARKVVAAAAGAGTAVVVLSSYAVGRRAGLRQRGPLSRLSGGRL</sequence>
<accession>A0A5B0A631</accession>
<keyword evidence="4" id="KW-1185">Reference proteome</keyword>
<evidence type="ECO:0000313" key="3">
    <source>
        <dbReference type="EMBL" id="KAA0924105.1"/>
    </source>
</evidence>
<organism evidence="3 4">
    <name type="scientific">Streptomyces apricus</name>
    <dbReference type="NCBI Taxonomy" id="1828112"/>
    <lineage>
        <taxon>Bacteria</taxon>
        <taxon>Bacillati</taxon>
        <taxon>Actinomycetota</taxon>
        <taxon>Actinomycetes</taxon>
        <taxon>Kitasatosporales</taxon>
        <taxon>Streptomycetaceae</taxon>
        <taxon>Streptomyces</taxon>
    </lineage>
</organism>
<proteinExistence type="predicted"/>
<feature type="region of interest" description="Disordered" evidence="1">
    <location>
        <begin position="1"/>
        <end position="32"/>
    </location>
</feature>
<evidence type="ECO:0000256" key="2">
    <source>
        <dbReference type="SAM" id="Phobius"/>
    </source>
</evidence>
<reference evidence="3 4" key="1">
    <citation type="submission" date="2019-05" db="EMBL/GenBank/DDBJ databases">
        <authorList>
            <person name="Hariharan J."/>
            <person name="Choudoir M.J."/>
            <person name="Diebold P."/>
            <person name="Panke-Buisse K."/>
            <person name="Buckley D.H."/>
        </authorList>
    </citation>
    <scope>NUCLEOTIDE SEQUENCE [LARGE SCALE GENOMIC DNA]</scope>
    <source>
        <strain evidence="3 4">SUN51</strain>
    </source>
</reference>
<feature type="compositionally biased region" description="Low complexity" evidence="1">
    <location>
        <begin position="19"/>
        <end position="29"/>
    </location>
</feature>
<dbReference type="AlphaFoldDB" id="A0A5B0A631"/>